<feature type="active site" description="Charge relay system" evidence="2">
    <location>
        <position position="165"/>
    </location>
</feature>
<organism evidence="4 5">
    <name type="scientific">Pigmentiphaga kullae</name>
    <dbReference type="NCBI Taxonomy" id="151784"/>
    <lineage>
        <taxon>Bacteria</taxon>
        <taxon>Pseudomonadati</taxon>
        <taxon>Pseudomonadota</taxon>
        <taxon>Betaproteobacteria</taxon>
        <taxon>Burkholderiales</taxon>
        <taxon>Alcaligenaceae</taxon>
        <taxon>Pigmentiphaga</taxon>
    </lineage>
</organism>
<reference evidence="4 5" key="1">
    <citation type="submission" date="2019-02" db="EMBL/GenBank/DDBJ databases">
        <title>Genomic Encyclopedia of Type Strains, Phase IV (KMG-IV): sequencing the most valuable type-strain genomes for metagenomic binning, comparative biology and taxonomic classification.</title>
        <authorList>
            <person name="Goeker M."/>
        </authorList>
    </citation>
    <scope>NUCLEOTIDE SEQUENCE [LARGE SCALE GENOMIC DNA]</scope>
    <source>
        <strain evidence="4 5">K24</strain>
    </source>
</reference>
<dbReference type="PIRSF" id="PIRSF005211">
    <property type="entry name" value="Ab_hydro_YheT"/>
    <property type="match status" value="1"/>
</dbReference>
<dbReference type="Gene3D" id="3.40.50.1820">
    <property type="entry name" value="alpha/beta hydrolase"/>
    <property type="match status" value="1"/>
</dbReference>
<dbReference type="Proteomes" id="UP000292445">
    <property type="component" value="Unassembled WGS sequence"/>
</dbReference>
<feature type="active site" description="Charge relay system" evidence="2">
    <location>
        <position position="293"/>
    </location>
</feature>
<comment type="similarity">
    <text evidence="1">Belongs to the AB hydrolase superfamily. AB hydrolase 4 family.</text>
</comment>
<dbReference type="Pfam" id="PF00561">
    <property type="entry name" value="Abhydrolase_1"/>
    <property type="match status" value="1"/>
</dbReference>
<keyword evidence="5" id="KW-1185">Reference proteome</keyword>
<dbReference type="OrthoDB" id="332676at2"/>
<feature type="domain" description="AB hydrolase-1" evidence="3">
    <location>
        <begin position="87"/>
        <end position="177"/>
    </location>
</feature>
<dbReference type="AlphaFoldDB" id="A0A4V2F440"/>
<feature type="active site" description="Charge relay system" evidence="2">
    <location>
        <position position="321"/>
    </location>
</feature>
<dbReference type="SUPFAM" id="SSF53474">
    <property type="entry name" value="alpha/beta-Hydrolases"/>
    <property type="match status" value="1"/>
</dbReference>
<accession>A0A4V2F440</accession>
<evidence type="ECO:0000313" key="5">
    <source>
        <dbReference type="Proteomes" id="UP000292445"/>
    </source>
</evidence>
<dbReference type="InterPro" id="IPR029058">
    <property type="entry name" value="AB_hydrolase_fold"/>
</dbReference>
<dbReference type="InterPro" id="IPR050960">
    <property type="entry name" value="AB_hydrolase_4_sf"/>
</dbReference>
<dbReference type="GO" id="GO:0047372">
    <property type="term" value="F:monoacylglycerol lipase activity"/>
    <property type="evidence" value="ECO:0007669"/>
    <property type="project" value="TreeGrafter"/>
</dbReference>
<sequence length="348" mass="37831">MPAYLDTTPCPTPAWLPEGHSQTIFASQLSSHHHASFQRERVDTPDGDFIDFDWTAPGLGPDTGVGPDLFARLAETAGTAAASRNGLVLFHGLEGSSASHYAQAISQYFRARGWTVVVPHFRGCSGEPNRLPRAYHSGDSADVGFMLDAVRQRLPQMRWHAAGISLGGNALLKYLGEAGGTAGWLAAAAGVSAPVDLMAGGRTLGTGLINRRIYTHMFLRTLKSKTLQKAQRFPGTIDVLRVANARDLYEFDDAYTAPTHGFRDVADYWTRASSKPLLMDIAIPTLVLNARNDPFLPGRYLPTPEQASGHVVLHQPEQGGHAGFPTGSFPSNLNWLPRRLADFFRTGR</sequence>
<protein>
    <recommendedName>
        <fullName evidence="3">AB hydrolase-1 domain-containing protein</fullName>
    </recommendedName>
</protein>
<dbReference type="InterPro" id="IPR000073">
    <property type="entry name" value="AB_hydrolase_1"/>
</dbReference>
<dbReference type="InterPro" id="IPR012020">
    <property type="entry name" value="ABHD4"/>
</dbReference>
<dbReference type="GO" id="GO:0034338">
    <property type="term" value="F:short-chain carboxylesterase activity"/>
    <property type="evidence" value="ECO:0007669"/>
    <property type="project" value="TreeGrafter"/>
</dbReference>
<evidence type="ECO:0000259" key="3">
    <source>
        <dbReference type="Pfam" id="PF00561"/>
    </source>
</evidence>
<name>A0A4V2F440_9BURK</name>
<comment type="caution">
    <text evidence="4">The sequence shown here is derived from an EMBL/GenBank/DDBJ whole genome shotgun (WGS) entry which is preliminary data.</text>
</comment>
<proteinExistence type="inferred from homology"/>
<dbReference type="EMBL" id="SGXC01000001">
    <property type="protein sequence ID" value="RZS86277.1"/>
    <property type="molecule type" value="Genomic_DNA"/>
</dbReference>
<evidence type="ECO:0000256" key="2">
    <source>
        <dbReference type="PIRSR" id="PIRSR005211-1"/>
    </source>
</evidence>
<dbReference type="RefSeq" id="WP_130357385.1">
    <property type="nucleotide sequence ID" value="NZ_SGXC01000001.1"/>
</dbReference>
<gene>
    <name evidence="4" type="ORF">EV675_2317</name>
</gene>
<dbReference type="PANTHER" id="PTHR10794:SF94">
    <property type="entry name" value="ESTERASE YHET-RELATED"/>
    <property type="match status" value="1"/>
</dbReference>
<evidence type="ECO:0000313" key="4">
    <source>
        <dbReference type="EMBL" id="RZS86277.1"/>
    </source>
</evidence>
<dbReference type="PANTHER" id="PTHR10794">
    <property type="entry name" value="ABHYDROLASE DOMAIN-CONTAINING PROTEIN"/>
    <property type="match status" value="1"/>
</dbReference>
<evidence type="ECO:0000256" key="1">
    <source>
        <dbReference type="ARBA" id="ARBA00010884"/>
    </source>
</evidence>